<dbReference type="EMBL" id="JAOWKY010000001">
    <property type="protein sequence ID" value="MCV2868482.1"/>
    <property type="molecule type" value="Genomic_DNA"/>
</dbReference>
<dbReference type="PANTHER" id="PTHR36978">
    <property type="entry name" value="P-LOOP CONTAINING NUCLEOTIDE TRIPHOSPHATE HYDROLASE"/>
    <property type="match status" value="1"/>
</dbReference>
<name>A0ABT2ZBH7_9RHOB</name>
<dbReference type="SUPFAM" id="SSF52540">
    <property type="entry name" value="P-loop containing nucleoside triphosphate hydrolases"/>
    <property type="match status" value="1"/>
</dbReference>
<evidence type="ECO:0000313" key="1">
    <source>
        <dbReference type="EMBL" id="MCV2868482.1"/>
    </source>
</evidence>
<evidence type="ECO:0008006" key="3">
    <source>
        <dbReference type="Google" id="ProtNLM"/>
    </source>
</evidence>
<reference evidence="1 2" key="1">
    <citation type="submission" date="2022-10" db="EMBL/GenBank/DDBJ databases">
        <title>Defluviimonas sp. nov., isolated from ocean surface water.</title>
        <authorList>
            <person name="He W."/>
            <person name="Wang L."/>
            <person name="Zhang D.-F."/>
        </authorList>
    </citation>
    <scope>NUCLEOTIDE SEQUENCE [LARGE SCALE GENOMIC DNA]</scope>
    <source>
        <strain evidence="1 2">WL0002</strain>
    </source>
</reference>
<protein>
    <recommendedName>
        <fullName evidence="3">Sulfotransferase family protein</fullName>
    </recommendedName>
</protein>
<proteinExistence type="predicted"/>
<dbReference type="InterPro" id="IPR040632">
    <property type="entry name" value="Sulfotransfer_4"/>
</dbReference>
<dbReference type="PANTHER" id="PTHR36978:SF4">
    <property type="entry name" value="P-LOOP CONTAINING NUCLEOSIDE TRIPHOSPHATE HYDROLASE PROTEIN"/>
    <property type="match status" value="1"/>
</dbReference>
<dbReference type="Pfam" id="PF17784">
    <property type="entry name" value="Sulfotransfer_4"/>
    <property type="match status" value="1"/>
</dbReference>
<gene>
    <name evidence="1" type="ORF">OEW28_07560</name>
</gene>
<sequence>MTLRVIGSGFGRTGTMSVKRALEMLGIGKCHHMGEIYGNFWQVPYWQAASRGESVDWEFLLSGYGASIDWPSAHFWRELSVAFPDARIIHTTRSAESWWQSYSDTIMKFIDAGMELPDGPIRDMCDWCVQTIGEKTFGSDFRDQEAGLKAFDRRLAEVREAIPEDRLLVFDVAEGWAPLCDFLGVPVPKVPFPRTNDRRDFWQNFATAV</sequence>
<organism evidence="1 2">
    <name type="scientific">Albidovulum marisflavi</name>
    <dbReference type="NCBI Taxonomy" id="2984159"/>
    <lineage>
        <taxon>Bacteria</taxon>
        <taxon>Pseudomonadati</taxon>
        <taxon>Pseudomonadota</taxon>
        <taxon>Alphaproteobacteria</taxon>
        <taxon>Rhodobacterales</taxon>
        <taxon>Paracoccaceae</taxon>
        <taxon>Albidovulum</taxon>
    </lineage>
</organism>
<dbReference type="RefSeq" id="WP_263734091.1">
    <property type="nucleotide sequence ID" value="NZ_JAOWKY010000001.1"/>
</dbReference>
<dbReference type="Gene3D" id="3.40.50.300">
    <property type="entry name" value="P-loop containing nucleotide triphosphate hydrolases"/>
    <property type="match status" value="1"/>
</dbReference>
<dbReference type="Proteomes" id="UP001652542">
    <property type="component" value="Unassembled WGS sequence"/>
</dbReference>
<dbReference type="InterPro" id="IPR027417">
    <property type="entry name" value="P-loop_NTPase"/>
</dbReference>
<accession>A0ABT2ZBH7</accession>
<comment type="caution">
    <text evidence="1">The sequence shown here is derived from an EMBL/GenBank/DDBJ whole genome shotgun (WGS) entry which is preliminary data.</text>
</comment>
<keyword evidence="2" id="KW-1185">Reference proteome</keyword>
<evidence type="ECO:0000313" key="2">
    <source>
        <dbReference type="Proteomes" id="UP001652542"/>
    </source>
</evidence>